<dbReference type="GeneID" id="28737349"/>
<feature type="domain" description="DUF3074" evidence="2">
    <location>
        <begin position="187"/>
        <end position="439"/>
    </location>
</feature>
<feature type="region of interest" description="Disordered" evidence="1">
    <location>
        <begin position="106"/>
        <end position="189"/>
    </location>
</feature>
<dbReference type="RefSeq" id="XP_018005723.1">
    <property type="nucleotide sequence ID" value="XM_018145480.1"/>
</dbReference>
<evidence type="ECO:0000259" key="2">
    <source>
        <dbReference type="Pfam" id="PF11274"/>
    </source>
</evidence>
<sequence>MATTWNYPPGLSPLLRLTPLNVSDLPPHPDLAKSLPKVKDGEQSTQPDLLPFVTTLLNDGLAFLSKSEIANHFKHTTTKKADGSDADVDVLLQSISKSTIGSRVTWHNTNDAANRPSSRRASATPSVSGKGKDTTTAPSTSDQNHLAIPTNTQQPNSRSASVSSTTAPTSRSRIQRPKPTSIADEHWYTRRSIHTSHSSKLSPGSAPEEFLFGLLNEHSKNEQAFTPNLFDAHPILNWDGQIRKLAEEGGLRREGWMDVSASVWEMCHDLPGILGPRCFGVCVVGGRVVPEQGMAGPAAEGGGTSNDVSTRPGTVSGLRRWERGEKQKFVVVTVPVVLEKVKASFYASYRNMKEGKDEKQKRPVVQGLYAAVETCTLRAKTSAATATSDGAAAVAEEEEEVEWIMSTASDAKGNLPMWMQKLALPGQLPKDVSYFMKWIRGVDEEDVEKALAKFE</sequence>
<gene>
    <name evidence="3" type="ORF">AB675_527</name>
</gene>
<feature type="region of interest" description="Disordered" evidence="1">
    <location>
        <begin position="294"/>
        <end position="315"/>
    </location>
</feature>
<dbReference type="InterPro" id="IPR024500">
    <property type="entry name" value="DUF3074"/>
</dbReference>
<evidence type="ECO:0000313" key="3">
    <source>
        <dbReference type="EMBL" id="KPI45760.1"/>
    </source>
</evidence>
<accession>A0A0N1I1J6</accession>
<keyword evidence="4" id="KW-1185">Reference proteome</keyword>
<feature type="compositionally biased region" description="Polar residues" evidence="1">
    <location>
        <begin position="134"/>
        <end position="156"/>
    </location>
</feature>
<dbReference type="VEuPathDB" id="FungiDB:AB675_527"/>
<comment type="caution">
    <text evidence="3">The sequence shown here is derived from an EMBL/GenBank/DDBJ whole genome shotgun (WGS) entry which is preliminary data.</text>
</comment>
<dbReference type="PANTHER" id="PTHR40370:SF1">
    <property type="entry name" value="DUF3074 DOMAIN-CONTAINING PROTEIN"/>
    <property type="match status" value="1"/>
</dbReference>
<dbReference type="OrthoDB" id="6423603at2759"/>
<dbReference type="PANTHER" id="PTHR40370">
    <property type="entry name" value="EXPRESSED PROTEIN"/>
    <property type="match status" value="1"/>
</dbReference>
<proteinExistence type="predicted"/>
<evidence type="ECO:0000256" key="1">
    <source>
        <dbReference type="SAM" id="MobiDB-lite"/>
    </source>
</evidence>
<dbReference type="EMBL" id="LFJN01000001">
    <property type="protein sequence ID" value="KPI45760.1"/>
    <property type="molecule type" value="Genomic_DNA"/>
</dbReference>
<dbReference type="AlphaFoldDB" id="A0A0N1I1J6"/>
<evidence type="ECO:0000313" key="4">
    <source>
        <dbReference type="Proteomes" id="UP000038010"/>
    </source>
</evidence>
<feature type="compositionally biased region" description="Low complexity" evidence="1">
    <location>
        <begin position="157"/>
        <end position="172"/>
    </location>
</feature>
<dbReference type="Pfam" id="PF11274">
    <property type="entry name" value="DUF3074"/>
    <property type="match status" value="1"/>
</dbReference>
<protein>
    <recommendedName>
        <fullName evidence="2">DUF3074 domain-containing protein</fullName>
    </recommendedName>
</protein>
<organism evidence="3 4">
    <name type="scientific">Cyphellophora attinorum</name>
    <dbReference type="NCBI Taxonomy" id="1664694"/>
    <lineage>
        <taxon>Eukaryota</taxon>
        <taxon>Fungi</taxon>
        <taxon>Dikarya</taxon>
        <taxon>Ascomycota</taxon>
        <taxon>Pezizomycotina</taxon>
        <taxon>Eurotiomycetes</taxon>
        <taxon>Chaetothyriomycetidae</taxon>
        <taxon>Chaetothyriales</taxon>
        <taxon>Cyphellophoraceae</taxon>
        <taxon>Cyphellophora</taxon>
    </lineage>
</organism>
<reference evidence="3 4" key="1">
    <citation type="submission" date="2015-06" db="EMBL/GenBank/DDBJ databases">
        <title>Draft genome of the ant-associated black yeast Phialophora attae CBS 131958.</title>
        <authorList>
            <person name="Moreno L.F."/>
            <person name="Stielow B.J."/>
            <person name="de Hoog S."/>
            <person name="Vicente V.A."/>
            <person name="Weiss V.A."/>
            <person name="de Vries M."/>
            <person name="Cruz L.M."/>
            <person name="Souza E.M."/>
        </authorList>
    </citation>
    <scope>NUCLEOTIDE SEQUENCE [LARGE SCALE GENOMIC DNA]</scope>
    <source>
        <strain evidence="3 4">CBS 131958</strain>
    </source>
</reference>
<dbReference type="Proteomes" id="UP000038010">
    <property type="component" value="Unassembled WGS sequence"/>
</dbReference>
<name>A0A0N1I1J6_9EURO</name>
<feature type="compositionally biased region" description="Low complexity" evidence="1">
    <location>
        <begin position="112"/>
        <end position="126"/>
    </location>
</feature>